<organism evidence="2 3">
    <name type="scientific">Microlunatus elymi</name>
    <dbReference type="NCBI Taxonomy" id="2596828"/>
    <lineage>
        <taxon>Bacteria</taxon>
        <taxon>Bacillati</taxon>
        <taxon>Actinomycetota</taxon>
        <taxon>Actinomycetes</taxon>
        <taxon>Propionibacteriales</taxon>
        <taxon>Propionibacteriaceae</taxon>
        <taxon>Microlunatus</taxon>
    </lineage>
</organism>
<dbReference type="OrthoDB" id="8701357at2"/>
<dbReference type="Pfam" id="PF01869">
    <property type="entry name" value="BcrAD_BadFG"/>
    <property type="match status" value="1"/>
</dbReference>
<protein>
    <submittedName>
        <fullName evidence="2">N-acetylglucosamine kinase</fullName>
    </submittedName>
</protein>
<gene>
    <name evidence="2" type="ORF">FOE78_15110</name>
</gene>
<keyword evidence="2" id="KW-0808">Transferase</keyword>
<reference evidence="2 3" key="1">
    <citation type="submission" date="2019-07" db="EMBL/GenBank/DDBJ databases">
        <title>Microlunatus dokdonensis sp. nov. isolated from the rhizospheric soil of the wild plant Elymus tsukushiensis.</title>
        <authorList>
            <person name="Ghim S.-Y."/>
            <person name="Hwang Y.-J."/>
            <person name="Son J.-S."/>
            <person name="Shin J.-H."/>
        </authorList>
    </citation>
    <scope>NUCLEOTIDE SEQUENCE [LARGE SCALE GENOMIC DNA]</scope>
    <source>
        <strain evidence="2 3">KUDC0627</strain>
    </source>
</reference>
<dbReference type="InterPro" id="IPR002731">
    <property type="entry name" value="ATPase_BadF"/>
</dbReference>
<keyword evidence="3" id="KW-1185">Reference proteome</keyword>
<proteinExistence type="predicted"/>
<dbReference type="Gene3D" id="3.30.420.40">
    <property type="match status" value="2"/>
</dbReference>
<dbReference type="InterPro" id="IPR043129">
    <property type="entry name" value="ATPase_NBD"/>
</dbReference>
<feature type="domain" description="ATPase BadF/BadG/BcrA/BcrD type" evidence="1">
    <location>
        <begin position="6"/>
        <end position="267"/>
    </location>
</feature>
<dbReference type="PANTHER" id="PTHR43190:SF3">
    <property type="entry name" value="N-ACETYL-D-GLUCOSAMINE KINASE"/>
    <property type="match status" value="1"/>
</dbReference>
<dbReference type="PANTHER" id="PTHR43190">
    <property type="entry name" value="N-ACETYL-D-GLUCOSAMINE KINASE"/>
    <property type="match status" value="1"/>
</dbReference>
<dbReference type="SUPFAM" id="SSF53067">
    <property type="entry name" value="Actin-like ATPase domain"/>
    <property type="match status" value="2"/>
</dbReference>
<sequence>MRRLLIGADVGGTSTRVAVADRTGAVLTVARQPAGNPNAVGVQTSAERIRAAIGDALRQAQGFSAEAGVDAVVLGIAGFGTAIEAGAEFLDAALPDEIAASTVRIVSDLAVGYASATPLPRGYVVIAGTGSGAAEIDRGEILARRGSWGWLLGDEGGGFWLGREAVRSALAEVERRQPYGALTRAVLDELKIPSADPADALAGLVRVPYLSRPVELAELAPIVTGLVDSDPAATAICAGAVEHLTRLLLELQPRPGRPIVAAGSVLQTPGPISAGFAVRLHNELAGPVLEARSGLVGALWLAACDSAARTGSEPPDPGLHARFVGTLIER</sequence>
<evidence type="ECO:0000259" key="1">
    <source>
        <dbReference type="Pfam" id="PF01869"/>
    </source>
</evidence>
<evidence type="ECO:0000313" key="2">
    <source>
        <dbReference type="EMBL" id="QDP97076.1"/>
    </source>
</evidence>
<accession>A0A516Q0W6</accession>
<dbReference type="AlphaFoldDB" id="A0A516Q0W6"/>
<dbReference type="InterPro" id="IPR052519">
    <property type="entry name" value="Euk-type_GlcNAc_Kinase"/>
</dbReference>
<dbReference type="RefSeq" id="WP_143987037.1">
    <property type="nucleotide sequence ID" value="NZ_CP041692.1"/>
</dbReference>
<name>A0A516Q0W6_9ACTN</name>
<dbReference type="GO" id="GO:0016301">
    <property type="term" value="F:kinase activity"/>
    <property type="evidence" value="ECO:0007669"/>
    <property type="project" value="UniProtKB-KW"/>
</dbReference>
<dbReference type="KEGG" id="mik:FOE78_15110"/>
<evidence type="ECO:0000313" key="3">
    <source>
        <dbReference type="Proteomes" id="UP000319263"/>
    </source>
</evidence>
<dbReference type="EMBL" id="CP041692">
    <property type="protein sequence ID" value="QDP97076.1"/>
    <property type="molecule type" value="Genomic_DNA"/>
</dbReference>
<dbReference type="Proteomes" id="UP000319263">
    <property type="component" value="Chromosome"/>
</dbReference>
<keyword evidence="2" id="KW-0418">Kinase</keyword>